<feature type="domain" description="ABC transporter" evidence="9">
    <location>
        <begin position="351"/>
        <end position="585"/>
    </location>
</feature>
<dbReference type="CDD" id="cd18549">
    <property type="entry name" value="ABC_6TM_YwjA_like"/>
    <property type="match status" value="1"/>
</dbReference>
<dbReference type="RefSeq" id="WP_015709307.1">
    <property type="nucleotide sequence ID" value="NC_015578.1"/>
</dbReference>
<comment type="subcellular location">
    <subcellularLocation>
        <location evidence="1">Cell membrane</location>
        <topology evidence="1">Multi-pass membrane protein</topology>
    </subcellularLocation>
</comment>
<dbReference type="Pfam" id="PF00664">
    <property type="entry name" value="ABC_membrane"/>
    <property type="match status" value="1"/>
</dbReference>
<dbReference type="Proteomes" id="UP000009223">
    <property type="component" value="Chromosome"/>
</dbReference>
<dbReference type="InterPro" id="IPR003593">
    <property type="entry name" value="AAA+_ATPase"/>
</dbReference>
<keyword evidence="2" id="KW-0813">Transport</keyword>
<evidence type="ECO:0000259" key="9">
    <source>
        <dbReference type="PROSITE" id="PS50893"/>
    </source>
</evidence>
<keyword evidence="11" id="KW-0378">Hydrolase</keyword>
<dbReference type="PROSITE" id="PS50893">
    <property type="entry name" value="ABC_TRANSPORTER_2"/>
    <property type="match status" value="1"/>
</dbReference>
<dbReference type="InterPro" id="IPR017871">
    <property type="entry name" value="ABC_transporter-like_CS"/>
</dbReference>
<dbReference type="Pfam" id="PF00005">
    <property type="entry name" value="ABC_tran"/>
    <property type="match status" value="1"/>
</dbReference>
<reference evidence="11 12" key="2">
    <citation type="journal article" date="2011" name="ISME J.">
        <title>RNA-seq reveals cooperative metabolic interactions between two termite-gut spirochete species in co-culture.</title>
        <authorList>
            <person name="Rosenthal A.Z."/>
            <person name="Matson E.G."/>
            <person name="Eldar A."/>
            <person name="Leadbetter J.R."/>
        </authorList>
    </citation>
    <scope>NUCLEOTIDE SEQUENCE [LARGE SCALE GENOMIC DNA]</scope>
    <source>
        <strain evidence="12">ATCC BAA-887 / DSM 12427 / ZAS-2</strain>
    </source>
</reference>
<dbReference type="InterPro" id="IPR011527">
    <property type="entry name" value="ABC1_TM_dom"/>
</dbReference>
<dbReference type="AlphaFoldDB" id="F5YJG0"/>
<feature type="transmembrane region" description="Helical" evidence="8">
    <location>
        <begin position="33"/>
        <end position="54"/>
    </location>
</feature>
<dbReference type="InterPro" id="IPR036640">
    <property type="entry name" value="ABC1_TM_sf"/>
</dbReference>
<reference evidence="12" key="1">
    <citation type="submission" date="2009-12" db="EMBL/GenBank/DDBJ databases">
        <title>Complete sequence of Treponema primitia strain ZAS-2.</title>
        <authorList>
            <person name="Tetu S.G."/>
            <person name="Matson E."/>
            <person name="Ren Q."/>
            <person name="Seshadri R."/>
            <person name="Elbourne L."/>
            <person name="Hassan K.A."/>
            <person name="Durkin A."/>
            <person name="Radune D."/>
            <person name="Mohamoud Y."/>
            <person name="Shay R."/>
            <person name="Jin S."/>
            <person name="Zhang X."/>
            <person name="Lucey K."/>
            <person name="Ballor N.R."/>
            <person name="Ottesen E."/>
            <person name="Rosenthal R."/>
            <person name="Allen A."/>
            <person name="Leadbetter J.R."/>
            <person name="Paulsen I.T."/>
        </authorList>
    </citation>
    <scope>NUCLEOTIDE SEQUENCE [LARGE SCALE GENOMIC DNA]</scope>
    <source>
        <strain evidence="12">ATCC BAA-887 / DSM 12427 / ZAS-2</strain>
    </source>
</reference>
<evidence type="ECO:0000256" key="5">
    <source>
        <dbReference type="ARBA" id="ARBA00022840"/>
    </source>
</evidence>
<keyword evidence="6 8" id="KW-1133">Transmembrane helix</keyword>
<dbReference type="HOGENOM" id="CLU_000604_84_3_12"/>
<dbReference type="PANTHER" id="PTHR43394">
    <property type="entry name" value="ATP-DEPENDENT PERMEASE MDL1, MITOCHONDRIAL"/>
    <property type="match status" value="1"/>
</dbReference>
<proteinExistence type="predicted"/>
<protein>
    <submittedName>
        <fullName evidence="11">Lipid A export ATP-binding/permease protein MsbA</fullName>
        <ecNumber evidence="11">3.6.3.-</ecNumber>
    </submittedName>
</protein>
<dbReference type="eggNOG" id="COG1132">
    <property type="taxonomic scope" value="Bacteria"/>
</dbReference>
<feature type="transmembrane region" description="Helical" evidence="8">
    <location>
        <begin position="176"/>
        <end position="196"/>
    </location>
</feature>
<dbReference type="SUPFAM" id="SSF90123">
    <property type="entry name" value="ABC transporter transmembrane region"/>
    <property type="match status" value="1"/>
</dbReference>
<dbReference type="InterPro" id="IPR039421">
    <property type="entry name" value="Type_1_exporter"/>
</dbReference>
<evidence type="ECO:0000256" key="6">
    <source>
        <dbReference type="ARBA" id="ARBA00022989"/>
    </source>
</evidence>
<dbReference type="GO" id="GO:0015421">
    <property type="term" value="F:ABC-type oligopeptide transporter activity"/>
    <property type="evidence" value="ECO:0007669"/>
    <property type="project" value="TreeGrafter"/>
</dbReference>
<evidence type="ECO:0000259" key="10">
    <source>
        <dbReference type="PROSITE" id="PS50929"/>
    </source>
</evidence>
<keyword evidence="5 11" id="KW-0067">ATP-binding</keyword>
<evidence type="ECO:0000256" key="2">
    <source>
        <dbReference type="ARBA" id="ARBA00022448"/>
    </source>
</evidence>
<evidence type="ECO:0000256" key="7">
    <source>
        <dbReference type="ARBA" id="ARBA00023136"/>
    </source>
</evidence>
<feature type="transmembrane region" description="Helical" evidence="8">
    <location>
        <begin position="153"/>
        <end position="170"/>
    </location>
</feature>
<dbReference type="KEGG" id="tpi:TREPR_0726"/>
<dbReference type="SUPFAM" id="SSF52540">
    <property type="entry name" value="P-loop containing nucleoside triphosphate hydrolases"/>
    <property type="match status" value="1"/>
</dbReference>
<dbReference type="GO" id="GO:0005886">
    <property type="term" value="C:plasma membrane"/>
    <property type="evidence" value="ECO:0007669"/>
    <property type="project" value="UniProtKB-SubCell"/>
</dbReference>
<evidence type="ECO:0000256" key="8">
    <source>
        <dbReference type="SAM" id="Phobius"/>
    </source>
</evidence>
<name>F5YJG0_TREPZ</name>
<sequence length="596" mass="67756">MNMNSRRNADPRPLIEKSPLRIFASYYRPHWKLFVADMFAATLIAAVDLAFPMMTKYTIERFLPNGMYQFFFIMIAAMGIMYLLRMAFTYFITYWGHTVGVYLEADMRRDLFSHLQQLPFSFYDNHRTGQIMSRVTTDLFDVTELSHHGPEDLFISLITLIGSVILVFTIRWEMALVLLIIVPFMLFHILRSRSLMLKTARKVKERTAEINAALESSISGVRIAKAFTNESYETDKFHGGNENYKTARKAYYRSMAYFQSRLEFILHMLNVVVIAVGGFLIMKNRMTLAELITCNLFVAAFLQPIRRLQNFVELFTTGMAGFGRFVEIMRLKSDIVDKKDAVALDKVRGDIRFRDVSFSYNNDVTVLEHINLEVPAGNTVALVGPSGGGKTTLCHLLPRFYEIREGSITVDGKDIRDVTLESLRRNIGIVQQDVFLFAGTIRDNIKYGRIDTSDEEMIEAAKRAEIHDDIMKLPEAYDSLVGERGVKLSGGQKQRVSIARIFLKNPPILILDEATSALDTATEVKIQRALEELSRGRTTMVIAHRLSTIRGADSIVVISDDGIQQQGTHETLLEKGGLYAELYAAQFETSKLEGHF</sequence>
<evidence type="ECO:0000313" key="12">
    <source>
        <dbReference type="Proteomes" id="UP000009223"/>
    </source>
</evidence>
<dbReference type="EMBL" id="CP001843">
    <property type="protein sequence ID" value="AEF85155.1"/>
    <property type="molecule type" value="Genomic_DNA"/>
</dbReference>
<dbReference type="InterPro" id="IPR027417">
    <property type="entry name" value="P-loop_NTPase"/>
</dbReference>
<organism evidence="11 12">
    <name type="scientific">Treponema primitia (strain ATCC BAA-887 / DSM 12427 / ZAS-2)</name>
    <dbReference type="NCBI Taxonomy" id="545694"/>
    <lineage>
        <taxon>Bacteria</taxon>
        <taxon>Pseudomonadati</taxon>
        <taxon>Spirochaetota</taxon>
        <taxon>Spirochaetia</taxon>
        <taxon>Spirochaetales</taxon>
        <taxon>Treponemataceae</taxon>
        <taxon>Treponema</taxon>
    </lineage>
</organism>
<dbReference type="STRING" id="545694.TREPR_0726"/>
<dbReference type="Gene3D" id="3.40.50.300">
    <property type="entry name" value="P-loop containing nucleotide triphosphate hydrolases"/>
    <property type="match status" value="1"/>
</dbReference>
<evidence type="ECO:0000256" key="3">
    <source>
        <dbReference type="ARBA" id="ARBA00022692"/>
    </source>
</evidence>
<dbReference type="PANTHER" id="PTHR43394:SF1">
    <property type="entry name" value="ATP-BINDING CASSETTE SUB-FAMILY B MEMBER 10, MITOCHONDRIAL"/>
    <property type="match status" value="1"/>
</dbReference>
<keyword evidence="12" id="KW-1185">Reference proteome</keyword>
<keyword evidence="4" id="KW-0547">Nucleotide-binding</keyword>
<dbReference type="PROSITE" id="PS00211">
    <property type="entry name" value="ABC_TRANSPORTER_1"/>
    <property type="match status" value="1"/>
</dbReference>
<evidence type="ECO:0000256" key="4">
    <source>
        <dbReference type="ARBA" id="ARBA00022741"/>
    </source>
</evidence>
<dbReference type="GO" id="GO:0016887">
    <property type="term" value="F:ATP hydrolysis activity"/>
    <property type="evidence" value="ECO:0007669"/>
    <property type="project" value="InterPro"/>
</dbReference>
<dbReference type="GO" id="GO:0005524">
    <property type="term" value="F:ATP binding"/>
    <property type="evidence" value="ECO:0007669"/>
    <property type="project" value="UniProtKB-KW"/>
</dbReference>
<gene>
    <name evidence="11" type="ordered locus">TREPR_0726</name>
</gene>
<dbReference type="FunFam" id="3.40.50.300:FF:000287">
    <property type="entry name" value="Multidrug ABC transporter ATP-binding protein"/>
    <property type="match status" value="1"/>
</dbReference>
<evidence type="ECO:0000313" key="11">
    <source>
        <dbReference type="EMBL" id="AEF85155.1"/>
    </source>
</evidence>
<keyword evidence="7 8" id="KW-0472">Membrane</keyword>
<accession>F5YJG0</accession>
<dbReference type="PROSITE" id="PS50929">
    <property type="entry name" value="ABC_TM1F"/>
    <property type="match status" value="1"/>
</dbReference>
<dbReference type="SMART" id="SM00382">
    <property type="entry name" value="AAA"/>
    <property type="match status" value="1"/>
</dbReference>
<feature type="transmembrane region" description="Helical" evidence="8">
    <location>
        <begin position="66"/>
        <end position="84"/>
    </location>
</feature>
<dbReference type="InterPro" id="IPR003439">
    <property type="entry name" value="ABC_transporter-like_ATP-bd"/>
</dbReference>
<feature type="transmembrane region" description="Helical" evidence="8">
    <location>
        <begin position="264"/>
        <end position="282"/>
    </location>
</feature>
<evidence type="ECO:0000256" key="1">
    <source>
        <dbReference type="ARBA" id="ARBA00004651"/>
    </source>
</evidence>
<dbReference type="Gene3D" id="1.20.1560.10">
    <property type="entry name" value="ABC transporter type 1, transmembrane domain"/>
    <property type="match status" value="1"/>
</dbReference>
<keyword evidence="3 8" id="KW-0812">Transmembrane</keyword>
<dbReference type="EC" id="3.6.3.-" evidence="11"/>
<feature type="domain" description="ABC transmembrane type-1" evidence="10">
    <location>
        <begin position="38"/>
        <end position="317"/>
    </location>
</feature>